<evidence type="ECO:0000256" key="3">
    <source>
        <dbReference type="ARBA" id="ARBA00022737"/>
    </source>
</evidence>
<evidence type="ECO:0000256" key="5">
    <source>
        <dbReference type="ARBA" id="ARBA00023180"/>
    </source>
</evidence>
<name>T1DFG0_9DIPT</name>
<feature type="domain" description="Chitin-binding type-2" evidence="8">
    <location>
        <begin position="25"/>
        <end position="85"/>
    </location>
</feature>
<keyword evidence="1" id="KW-0147">Chitin-binding</keyword>
<keyword evidence="4" id="KW-1015">Disulfide bond</keyword>
<dbReference type="GO" id="GO:0005576">
    <property type="term" value="C:extracellular region"/>
    <property type="evidence" value="ECO:0007669"/>
    <property type="project" value="InterPro"/>
</dbReference>
<protein>
    <submittedName>
        <fullName evidence="9">Putative mucin-like peritrophin</fullName>
    </submittedName>
</protein>
<dbReference type="GO" id="GO:0008061">
    <property type="term" value="F:chitin binding"/>
    <property type="evidence" value="ECO:0007669"/>
    <property type="project" value="UniProtKB-KW"/>
</dbReference>
<dbReference type="PANTHER" id="PTHR23301">
    <property type="entry name" value="CHITIN BINDING PERITROPHIN-A"/>
    <property type="match status" value="1"/>
</dbReference>
<keyword evidence="5" id="KW-0325">Glycoprotein</keyword>
<evidence type="ECO:0000259" key="8">
    <source>
        <dbReference type="PROSITE" id="PS50940"/>
    </source>
</evidence>
<dbReference type="Gene3D" id="2.170.140.10">
    <property type="entry name" value="Chitin binding domain"/>
    <property type="match status" value="1"/>
</dbReference>
<dbReference type="EMBL" id="GALA01000622">
    <property type="protein sequence ID" value="JAA94230.1"/>
    <property type="molecule type" value="mRNA"/>
</dbReference>
<reference evidence="9" key="1">
    <citation type="journal article" date="2013" name="BMC Genomics">
        <title>A deep insight into the sialotranscriptome of the mosquito, Psorophora albipes.</title>
        <authorList>
            <person name="Chagas A.C."/>
            <person name="Calvo E."/>
            <person name="Rios-Velasquez C.M."/>
            <person name="Pessoa F.A."/>
            <person name="Medeiros J.F."/>
            <person name="Ribeiro J.M."/>
        </authorList>
    </citation>
    <scope>NUCLEOTIDE SEQUENCE</scope>
</reference>
<dbReference type="InterPro" id="IPR036508">
    <property type="entry name" value="Chitin-bd_dom_sf"/>
</dbReference>
<proteinExistence type="evidence at transcript level"/>
<dbReference type="InterPro" id="IPR051940">
    <property type="entry name" value="Chitin_bind-dev_reg"/>
</dbReference>
<dbReference type="PROSITE" id="PS50940">
    <property type="entry name" value="CHIT_BIND_II"/>
    <property type="match status" value="1"/>
</dbReference>
<sequence>MKLPFAVFYSLLSIHFIFTGVFGKDPRCPENPSFSYTVHLPHPADCGKFLTCVWGNTVPQNCPAGLHWNDRLKVCDWPANANCSRRPHTNDGGTSTSTTTEASQPQPNKCSSSSSSSSLCAIFEKLGQSCSSVVLMDPNCW</sequence>
<dbReference type="SUPFAM" id="SSF57625">
    <property type="entry name" value="Invertebrate chitin-binding proteins"/>
    <property type="match status" value="1"/>
</dbReference>
<keyword evidence="2 7" id="KW-0732">Signal</keyword>
<evidence type="ECO:0000256" key="2">
    <source>
        <dbReference type="ARBA" id="ARBA00022729"/>
    </source>
</evidence>
<dbReference type="PANTHER" id="PTHR23301:SF0">
    <property type="entry name" value="CHITIN-BINDING TYPE-2 DOMAIN-CONTAINING PROTEIN-RELATED"/>
    <property type="match status" value="1"/>
</dbReference>
<evidence type="ECO:0000313" key="9">
    <source>
        <dbReference type="EMBL" id="JAA94230.1"/>
    </source>
</evidence>
<feature type="chain" id="PRO_5004574630" evidence="7">
    <location>
        <begin position="24"/>
        <end position="141"/>
    </location>
</feature>
<dbReference type="Pfam" id="PF01607">
    <property type="entry name" value="CBM_14"/>
    <property type="match status" value="1"/>
</dbReference>
<dbReference type="InterPro" id="IPR002557">
    <property type="entry name" value="Chitin-bd_dom"/>
</dbReference>
<dbReference type="AlphaFoldDB" id="T1DFG0"/>
<feature type="signal peptide" evidence="7">
    <location>
        <begin position="1"/>
        <end position="23"/>
    </location>
</feature>
<accession>T1DFG0</accession>
<feature type="compositionally biased region" description="Polar residues" evidence="6">
    <location>
        <begin position="101"/>
        <end position="110"/>
    </location>
</feature>
<organism evidence="9">
    <name type="scientific">Psorophora albipes</name>
    <dbReference type="NCBI Taxonomy" id="869069"/>
    <lineage>
        <taxon>Eukaryota</taxon>
        <taxon>Metazoa</taxon>
        <taxon>Ecdysozoa</taxon>
        <taxon>Arthropoda</taxon>
        <taxon>Hexapoda</taxon>
        <taxon>Insecta</taxon>
        <taxon>Pterygota</taxon>
        <taxon>Neoptera</taxon>
        <taxon>Endopterygota</taxon>
        <taxon>Diptera</taxon>
        <taxon>Nematocera</taxon>
        <taxon>Culicoidea</taxon>
        <taxon>Culicidae</taxon>
        <taxon>Culicinae</taxon>
        <taxon>Aedini</taxon>
        <taxon>Psorophora</taxon>
    </lineage>
</organism>
<evidence type="ECO:0000256" key="1">
    <source>
        <dbReference type="ARBA" id="ARBA00022669"/>
    </source>
</evidence>
<evidence type="ECO:0000256" key="6">
    <source>
        <dbReference type="SAM" id="MobiDB-lite"/>
    </source>
</evidence>
<evidence type="ECO:0000256" key="7">
    <source>
        <dbReference type="SAM" id="SignalP"/>
    </source>
</evidence>
<evidence type="ECO:0000256" key="4">
    <source>
        <dbReference type="ARBA" id="ARBA00023157"/>
    </source>
</evidence>
<keyword evidence="3" id="KW-0677">Repeat</keyword>
<feature type="region of interest" description="Disordered" evidence="6">
    <location>
        <begin position="86"/>
        <end position="111"/>
    </location>
</feature>
<dbReference type="SMART" id="SM00494">
    <property type="entry name" value="ChtBD2"/>
    <property type="match status" value="1"/>
</dbReference>